<name>A0AAD7LQY7_QUISA</name>
<dbReference type="PANTHER" id="PTHR45752:SF195">
    <property type="entry name" value="LEUCINE-RICH REPEAT (LRR) FAMILY PROTEIN-RELATED"/>
    <property type="match status" value="1"/>
</dbReference>
<dbReference type="Proteomes" id="UP001163823">
    <property type="component" value="Chromosome 7"/>
</dbReference>
<sequence length="356" mass="40298">MGQQVKKLPSSLELLYGLQCLNLSNCINLEFIPESICNLNSLKKLFISDCPKIVKFPHVSAGLRYMKELVMDNCSSLSEIHNDIGCLSSLERLSLRGSNIVSIPASIKLLTNLGVLDMSDSKRLQSLPELPPSLVYLVASDCGSLTTVSSPRTTISDSKYLKQYRHTVRMDFTNCLDLDLCAYGNVMTEAWLALKFCLDEMLNFEVILPGSEIPKWFPYQSNGPSFTIKWIPPTWGIGHSWGFVTCVVFDVKGRIPLNKLDHKCEIEGDHFFESFPLFESCTDRFFEKDHVIMMSSYWNREGYSLPRCCSDGHHNVTFTILPQNPDRDHDTCKVKKVGIYPIKKNHREATSELCCG</sequence>
<dbReference type="SUPFAM" id="SSF52058">
    <property type="entry name" value="L domain-like"/>
    <property type="match status" value="1"/>
</dbReference>
<dbReference type="InterPro" id="IPR045344">
    <property type="entry name" value="C-JID"/>
</dbReference>
<dbReference type="EMBL" id="JARAOO010000007">
    <property type="protein sequence ID" value="KAJ7962588.1"/>
    <property type="molecule type" value="Genomic_DNA"/>
</dbReference>
<evidence type="ECO:0000313" key="5">
    <source>
        <dbReference type="Proteomes" id="UP001163823"/>
    </source>
</evidence>
<dbReference type="InterPro" id="IPR032675">
    <property type="entry name" value="LRR_dom_sf"/>
</dbReference>
<evidence type="ECO:0000256" key="1">
    <source>
        <dbReference type="ARBA" id="ARBA00022614"/>
    </source>
</evidence>
<dbReference type="Gene3D" id="3.80.10.10">
    <property type="entry name" value="Ribonuclease Inhibitor"/>
    <property type="match status" value="1"/>
</dbReference>
<evidence type="ECO:0000256" key="2">
    <source>
        <dbReference type="ARBA" id="ARBA00022737"/>
    </source>
</evidence>
<dbReference type="KEGG" id="qsa:O6P43_017791"/>
<dbReference type="Pfam" id="PF00560">
    <property type="entry name" value="LRR_1"/>
    <property type="match status" value="1"/>
</dbReference>
<keyword evidence="5" id="KW-1185">Reference proteome</keyword>
<keyword evidence="2" id="KW-0677">Repeat</keyword>
<accession>A0AAD7LQY7</accession>
<protein>
    <submittedName>
        <fullName evidence="4">TIR-NBS-LRR resistance protein</fullName>
    </submittedName>
</protein>
<keyword evidence="1" id="KW-0433">Leucine-rich repeat</keyword>
<dbReference type="AlphaFoldDB" id="A0AAD7LQY7"/>
<comment type="caution">
    <text evidence="4">The sequence shown here is derived from an EMBL/GenBank/DDBJ whole genome shotgun (WGS) entry which is preliminary data.</text>
</comment>
<organism evidence="4 5">
    <name type="scientific">Quillaja saponaria</name>
    <name type="common">Soap bark tree</name>
    <dbReference type="NCBI Taxonomy" id="32244"/>
    <lineage>
        <taxon>Eukaryota</taxon>
        <taxon>Viridiplantae</taxon>
        <taxon>Streptophyta</taxon>
        <taxon>Embryophyta</taxon>
        <taxon>Tracheophyta</taxon>
        <taxon>Spermatophyta</taxon>
        <taxon>Magnoliopsida</taxon>
        <taxon>eudicotyledons</taxon>
        <taxon>Gunneridae</taxon>
        <taxon>Pentapetalae</taxon>
        <taxon>rosids</taxon>
        <taxon>fabids</taxon>
        <taxon>Fabales</taxon>
        <taxon>Quillajaceae</taxon>
        <taxon>Quillaja</taxon>
    </lineage>
</organism>
<dbReference type="Pfam" id="PF20160">
    <property type="entry name" value="C-JID"/>
    <property type="match status" value="1"/>
</dbReference>
<reference evidence="4" key="1">
    <citation type="journal article" date="2023" name="Science">
        <title>Elucidation of the pathway for biosynthesis of saponin adjuvants from the soapbark tree.</title>
        <authorList>
            <person name="Reed J."/>
            <person name="Orme A."/>
            <person name="El-Demerdash A."/>
            <person name="Owen C."/>
            <person name="Martin L.B.B."/>
            <person name="Misra R.C."/>
            <person name="Kikuchi S."/>
            <person name="Rejzek M."/>
            <person name="Martin A.C."/>
            <person name="Harkess A."/>
            <person name="Leebens-Mack J."/>
            <person name="Louveau T."/>
            <person name="Stephenson M.J."/>
            <person name="Osbourn A."/>
        </authorList>
    </citation>
    <scope>NUCLEOTIDE SEQUENCE</scope>
    <source>
        <strain evidence="4">S10</strain>
    </source>
</reference>
<gene>
    <name evidence="4" type="ORF">O6P43_017791</name>
</gene>
<evidence type="ECO:0000313" key="4">
    <source>
        <dbReference type="EMBL" id="KAJ7962588.1"/>
    </source>
</evidence>
<feature type="domain" description="C-JID" evidence="3">
    <location>
        <begin position="208"/>
        <end position="319"/>
    </location>
</feature>
<evidence type="ECO:0000259" key="3">
    <source>
        <dbReference type="Pfam" id="PF20160"/>
    </source>
</evidence>
<dbReference type="InterPro" id="IPR050715">
    <property type="entry name" value="LRR-SigEffector_domain"/>
</dbReference>
<proteinExistence type="predicted"/>
<dbReference type="PANTHER" id="PTHR45752">
    <property type="entry name" value="LEUCINE-RICH REPEAT-CONTAINING"/>
    <property type="match status" value="1"/>
</dbReference>
<dbReference type="InterPro" id="IPR001611">
    <property type="entry name" value="Leu-rich_rpt"/>
</dbReference>